<keyword evidence="2" id="KW-1185">Reference proteome</keyword>
<proteinExistence type="predicted"/>
<accession>A0ABY9PZ17</accession>
<evidence type="ECO:0000313" key="2">
    <source>
        <dbReference type="Proteomes" id="UP001235030"/>
    </source>
</evidence>
<dbReference type="Proteomes" id="UP001235030">
    <property type="component" value="Chromosome"/>
</dbReference>
<protein>
    <submittedName>
        <fullName evidence="1">Uncharacterized protein</fullName>
    </submittedName>
</protein>
<dbReference type="EMBL" id="CP101637">
    <property type="protein sequence ID" value="WMT80503.1"/>
    <property type="molecule type" value="Genomic_DNA"/>
</dbReference>
<evidence type="ECO:0000313" key="1">
    <source>
        <dbReference type="EMBL" id="WMT80503.1"/>
    </source>
</evidence>
<sequence>MKFKASDEVFNKLEDVCFGVVVAKKIDNNCYERRNK</sequence>
<gene>
    <name evidence="1" type="ORF">TEMA_08200</name>
</gene>
<reference evidence="1 2" key="1">
    <citation type="submission" date="2022-07" db="EMBL/GenBank/DDBJ databases">
        <title>Genome sequence of Terrisporobacter mayombei DSM6539.</title>
        <authorList>
            <person name="Boeer T."/>
            <person name="Bengelsdorf F.R."/>
            <person name="Daniel R."/>
            <person name="Poehlein A."/>
        </authorList>
    </citation>
    <scope>NUCLEOTIDE SEQUENCE [LARGE SCALE GENOMIC DNA]</scope>
    <source>
        <strain evidence="1 2">DSM 6539</strain>
    </source>
</reference>
<organism evidence="1 2">
    <name type="scientific">Terrisporobacter mayombei</name>
    <dbReference type="NCBI Taxonomy" id="1541"/>
    <lineage>
        <taxon>Bacteria</taxon>
        <taxon>Bacillati</taxon>
        <taxon>Bacillota</taxon>
        <taxon>Clostridia</taxon>
        <taxon>Peptostreptococcales</taxon>
        <taxon>Peptostreptococcaceae</taxon>
        <taxon>Terrisporobacter</taxon>
    </lineage>
</organism>
<name>A0ABY9PZ17_9FIRM</name>